<evidence type="ECO:0000313" key="3">
    <source>
        <dbReference type="Proteomes" id="UP000259921"/>
    </source>
</evidence>
<dbReference type="Proteomes" id="UP000259921">
    <property type="component" value="Segment"/>
</dbReference>
<name>A0A384X363_9CAUD</name>
<sequence length="207" mass="24182">MMMSIQTNVDHAQDRHTKPSEQTWKPVFHGEIEGYVMNWVRNNHWKVNQQLPDVEDVKQEAYCIFLYVADKYPNIDNPRWFMDMFKRTFGCRMIDCSRKQIRHKEHFAETDVLFSEGEESLSLTEMMVGDLETSAIAEKLMEEADGEVKQVLRTLLNMPAEVFTMVEEAWTSRGKRKVMGNQMLCALLGKDPTKTDLVKKVEEHFIG</sequence>
<evidence type="ECO:0000313" key="2">
    <source>
        <dbReference type="EMBL" id="ATI19467.1"/>
    </source>
</evidence>
<proteinExistence type="predicted"/>
<reference evidence="2 3" key="1">
    <citation type="submission" date="2017-08" db="EMBL/GenBank/DDBJ databases">
        <title>Complete genome sequence of bacteriophage vB_VpaS_KF6.</title>
        <authorList>
            <person name="Yu J."/>
            <person name="Kwak S.-J."/>
            <person name="Lim J.-A."/>
            <person name="Chang H.-J."/>
        </authorList>
    </citation>
    <scope>NUCLEOTIDE SEQUENCE [LARGE SCALE GENOMIC DNA]</scope>
</reference>
<protein>
    <recommendedName>
        <fullName evidence="4">RNA polymerase sigma factor</fullName>
    </recommendedName>
</protein>
<feature type="compositionally biased region" description="Polar residues" evidence="1">
    <location>
        <begin position="1"/>
        <end position="10"/>
    </location>
</feature>
<accession>A0A384X363</accession>
<evidence type="ECO:0000256" key="1">
    <source>
        <dbReference type="SAM" id="MobiDB-lite"/>
    </source>
</evidence>
<dbReference type="EMBL" id="MF754116">
    <property type="protein sequence ID" value="ATI19467.1"/>
    <property type="molecule type" value="Genomic_DNA"/>
</dbReference>
<evidence type="ECO:0008006" key="4">
    <source>
        <dbReference type="Google" id="ProtNLM"/>
    </source>
</evidence>
<feature type="region of interest" description="Disordered" evidence="1">
    <location>
        <begin position="1"/>
        <end position="20"/>
    </location>
</feature>
<gene>
    <name evidence="2" type="ORF">KF6_059</name>
</gene>
<organism evidence="2 3">
    <name type="scientific">Vibrio phage vB_VpaS_KF6</name>
    <dbReference type="NCBI Taxonomy" id="2041477"/>
    <lineage>
        <taxon>Viruses</taxon>
        <taxon>Duplodnaviria</taxon>
        <taxon>Heunggongvirae</taxon>
        <taxon>Uroviricota</taxon>
        <taxon>Caudoviricetes</taxon>
        <taxon>Mardecavirus</taxon>
        <taxon>Mardecavirus SSP002</taxon>
    </lineage>
</organism>